<reference evidence="2 3" key="1">
    <citation type="submission" date="2013-07" db="EMBL/GenBank/DDBJ databases">
        <title>Comparative Genomic and Metabolomic Analysis of Twelve Strains of Pseudoalteromonas luteoviolacea.</title>
        <authorList>
            <person name="Vynne N.G."/>
            <person name="Mansson M."/>
            <person name="Gram L."/>
        </authorList>
    </citation>
    <scope>NUCLEOTIDE SEQUENCE [LARGE SCALE GENOMIC DNA]</scope>
    <source>
        <strain evidence="2 3">DSM 6061</strain>
    </source>
</reference>
<keyword evidence="1" id="KW-0732">Signal</keyword>
<dbReference type="AlphaFoldDB" id="A0A166VQ12"/>
<evidence type="ECO:0000313" key="2">
    <source>
        <dbReference type="EMBL" id="KZN33267.1"/>
    </source>
</evidence>
<feature type="chain" id="PRO_5007881281" description="DUF3466 family protein" evidence="1">
    <location>
        <begin position="21"/>
        <end position="578"/>
    </location>
</feature>
<dbReference type="Pfam" id="PF11949">
    <property type="entry name" value="DUF3466"/>
    <property type="match status" value="1"/>
</dbReference>
<dbReference type="InterPro" id="IPR022562">
    <property type="entry name" value="DUF3466"/>
</dbReference>
<dbReference type="EMBL" id="AUYB01000125">
    <property type="protein sequence ID" value="KZN33267.1"/>
    <property type="molecule type" value="Genomic_DNA"/>
</dbReference>
<evidence type="ECO:0008006" key="4">
    <source>
        <dbReference type="Google" id="ProtNLM"/>
    </source>
</evidence>
<feature type="signal peptide" evidence="1">
    <location>
        <begin position="1"/>
        <end position="20"/>
    </location>
</feature>
<sequence>MKYSLLAASIGLCFSGQLFAVTYELSELPTNENTKHTYVMDANESGVMVGRATELFNLPIDVSYIDFNDSGIKNAYDSWKRNLELRDETIDFTLEDIEKNNAAATNADAHLFMRNFISTRSNNPEFQKLNSGIGIMFSTTSADEKVLFDANRDYTNGLSRSTVQLLTAIASDGTAVGWGTAPYDQIEFQKKDESENTTFFQRAHASRALLIKPNGETVELPGSFSDDYGSFSIATDIKKLDDGSYLVVGQSAVSVEKDSEDRFNDNCKGEDEPVAVCVWQLQNSGYYDLRAYQWKLDANFNIISSETKDLGIGLTREENEERIHVSSALAVNKAGVPIGQSQTREGDDFIIRQRAGYFQDGTFKPVVEHDKGYESSRAIAINDNNVIVGYRMDEFTTGSFVNVKSYYYDIDNSEYKEIASFYEGSDMYVRDINNAGQIIGQAEVEKNVSVPRRDAFLFDKATNQLSNINDLLPCKSADFPYQVSEAIKITDSGNIYAIATKTVKRKDSLGNIMKDSNGNEEFESVAIPVLLTRNSSGTPAECAPDEAETYERSSASFGGVIALLSAPLLMLRRRRNKK</sequence>
<accession>A0A166VQ12</accession>
<keyword evidence="3" id="KW-1185">Reference proteome</keyword>
<evidence type="ECO:0000313" key="3">
    <source>
        <dbReference type="Proteomes" id="UP000076643"/>
    </source>
</evidence>
<proteinExistence type="predicted"/>
<gene>
    <name evidence="2" type="ORF">N475_04010</name>
</gene>
<evidence type="ECO:0000256" key="1">
    <source>
        <dbReference type="SAM" id="SignalP"/>
    </source>
</evidence>
<organism evidence="2 3">
    <name type="scientific">Pseudoalteromonas luteoviolacea DSM 6061</name>
    <dbReference type="NCBI Taxonomy" id="1365250"/>
    <lineage>
        <taxon>Bacteria</taxon>
        <taxon>Pseudomonadati</taxon>
        <taxon>Pseudomonadota</taxon>
        <taxon>Gammaproteobacteria</taxon>
        <taxon>Alteromonadales</taxon>
        <taxon>Pseudoalteromonadaceae</taxon>
        <taxon>Pseudoalteromonas</taxon>
    </lineage>
</organism>
<dbReference type="Proteomes" id="UP000076643">
    <property type="component" value="Unassembled WGS sequence"/>
</dbReference>
<name>A0A166VQ12_9GAMM</name>
<comment type="caution">
    <text evidence="2">The sequence shown here is derived from an EMBL/GenBank/DDBJ whole genome shotgun (WGS) entry which is preliminary data.</text>
</comment>
<protein>
    <recommendedName>
        <fullName evidence="4">DUF3466 family protein</fullName>
    </recommendedName>
</protein>
<dbReference type="RefSeq" id="WP_063355985.1">
    <property type="nucleotide sequence ID" value="NZ_AQHB01000023.1"/>
</dbReference>
<dbReference type="PATRIC" id="fig|1365250.3.peg.3894"/>